<evidence type="ECO:0000256" key="3">
    <source>
        <dbReference type="ARBA" id="ARBA00023125"/>
    </source>
</evidence>
<evidence type="ECO:0000259" key="5">
    <source>
        <dbReference type="PROSITE" id="PS50931"/>
    </source>
</evidence>
<accession>A0A7W8AN54</accession>
<dbReference type="RefSeq" id="WP_170316369.1">
    <property type="nucleotide sequence ID" value="NZ_BMSQ01000003.1"/>
</dbReference>
<gene>
    <name evidence="6" type="ORF">FHS40_000547</name>
</gene>
<dbReference type="InterPro" id="IPR036390">
    <property type="entry name" value="WH_DNA-bd_sf"/>
</dbReference>
<dbReference type="SUPFAM" id="SSF53850">
    <property type="entry name" value="Periplasmic binding protein-like II"/>
    <property type="match status" value="1"/>
</dbReference>
<keyword evidence="4" id="KW-0804">Transcription</keyword>
<dbReference type="InterPro" id="IPR000847">
    <property type="entry name" value="LysR_HTH_N"/>
</dbReference>
<comment type="caution">
    <text evidence="6">The sequence shown here is derived from an EMBL/GenBank/DDBJ whole genome shotgun (WGS) entry which is preliminary data.</text>
</comment>
<evidence type="ECO:0000313" key="6">
    <source>
        <dbReference type="EMBL" id="MBB5101494.1"/>
    </source>
</evidence>
<name>A0A7W8AN54_STRST</name>
<dbReference type="InterPro" id="IPR036388">
    <property type="entry name" value="WH-like_DNA-bd_sf"/>
</dbReference>
<comment type="similarity">
    <text evidence="1">Belongs to the LysR transcriptional regulatory family.</text>
</comment>
<dbReference type="Pfam" id="PF03466">
    <property type="entry name" value="LysR_substrate"/>
    <property type="match status" value="1"/>
</dbReference>
<evidence type="ECO:0000313" key="7">
    <source>
        <dbReference type="Proteomes" id="UP000549009"/>
    </source>
</evidence>
<protein>
    <submittedName>
        <fullName evidence="6">DNA-binding transcriptional LysR family regulator</fullName>
    </submittedName>
</protein>
<dbReference type="SUPFAM" id="SSF46785">
    <property type="entry name" value="Winged helix' DNA-binding domain"/>
    <property type="match status" value="1"/>
</dbReference>
<dbReference type="Pfam" id="PF00126">
    <property type="entry name" value="HTH_1"/>
    <property type="match status" value="1"/>
</dbReference>
<dbReference type="GO" id="GO:0003677">
    <property type="term" value="F:DNA binding"/>
    <property type="evidence" value="ECO:0007669"/>
    <property type="project" value="UniProtKB-KW"/>
</dbReference>
<dbReference type="AlphaFoldDB" id="A0A7W8AN54"/>
<dbReference type="Gene3D" id="3.40.190.10">
    <property type="entry name" value="Periplasmic binding protein-like II"/>
    <property type="match status" value="2"/>
</dbReference>
<dbReference type="CDD" id="cd08414">
    <property type="entry name" value="PBP2_LTTR_aromatics_like"/>
    <property type="match status" value="1"/>
</dbReference>
<evidence type="ECO:0000256" key="2">
    <source>
        <dbReference type="ARBA" id="ARBA00023015"/>
    </source>
</evidence>
<dbReference type="InterPro" id="IPR005119">
    <property type="entry name" value="LysR_subst-bd"/>
</dbReference>
<dbReference type="PANTHER" id="PTHR30346:SF0">
    <property type="entry name" value="HCA OPERON TRANSCRIPTIONAL ACTIVATOR HCAR"/>
    <property type="match status" value="1"/>
</dbReference>
<keyword evidence="3 6" id="KW-0238">DNA-binding</keyword>
<dbReference type="Proteomes" id="UP000549009">
    <property type="component" value="Unassembled WGS sequence"/>
</dbReference>
<dbReference type="PROSITE" id="PS50931">
    <property type="entry name" value="HTH_LYSR"/>
    <property type="match status" value="1"/>
</dbReference>
<keyword evidence="2" id="KW-0805">Transcription regulation</keyword>
<organism evidence="6 7">
    <name type="scientific">Streptomyces spectabilis</name>
    <dbReference type="NCBI Taxonomy" id="68270"/>
    <lineage>
        <taxon>Bacteria</taxon>
        <taxon>Bacillati</taxon>
        <taxon>Actinomycetota</taxon>
        <taxon>Actinomycetes</taxon>
        <taxon>Kitasatosporales</taxon>
        <taxon>Streptomycetaceae</taxon>
        <taxon>Streptomyces</taxon>
    </lineage>
</organism>
<proteinExistence type="inferred from homology"/>
<dbReference type="EMBL" id="JACHJD010000001">
    <property type="protein sequence ID" value="MBB5101494.1"/>
    <property type="molecule type" value="Genomic_DNA"/>
</dbReference>
<dbReference type="GO" id="GO:0032993">
    <property type="term" value="C:protein-DNA complex"/>
    <property type="evidence" value="ECO:0007669"/>
    <property type="project" value="TreeGrafter"/>
</dbReference>
<dbReference type="PANTHER" id="PTHR30346">
    <property type="entry name" value="TRANSCRIPTIONAL DUAL REGULATOR HCAR-RELATED"/>
    <property type="match status" value="1"/>
</dbReference>
<sequence>MERYEMEIFLALSEELHFGRTAERLRLSPAMVSQTVKKLERRFGVPLFERTSRKVALTGPGERLRADIAPHFQGIQEAVDRFKNSVRGLQGVVTVGFMGVLAGNICQAVANVFRERHPGCAVRVVETQMRHHCAQLRSGEADIVVIPLPVEEPDLTVGPVVVRHTLHLAVSSENPLARQSSVCVEDLAGETWASLAASVPEYWIDHFYARRTPSGRPIARSSERCDTFTEVLAMVAAGRAVTVGGADMTTYRLRPDITYLPFTDMPPMERAMVWRTSQEDARVRAFVEAVTDTAVPAEPPGCHSA</sequence>
<dbReference type="GO" id="GO:0003700">
    <property type="term" value="F:DNA-binding transcription factor activity"/>
    <property type="evidence" value="ECO:0007669"/>
    <property type="project" value="InterPro"/>
</dbReference>
<feature type="domain" description="HTH lysR-type" evidence="5">
    <location>
        <begin position="1"/>
        <end position="58"/>
    </location>
</feature>
<dbReference type="Gene3D" id="1.10.10.10">
    <property type="entry name" value="Winged helix-like DNA-binding domain superfamily/Winged helix DNA-binding domain"/>
    <property type="match status" value="1"/>
</dbReference>
<evidence type="ECO:0000256" key="4">
    <source>
        <dbReference type="ARBA" id="ARBA00023163"/>
    </source>
</evidence>
<evidence type="ECO:0000256" key="1">
    <source>
        <dbReference type="ARBA" id="ARBA00009437"/>
    </source>
</evidence>
<dbReference type="FunFam" id="1.10.10.10:FF:000001">
    <property type="entry name" value="LysR family transcriptional regulator"/>
    <property type="match status" value="1"/>
</dbReference>
<reference evidence="6 7" key="1">
    <citation type="submission" date="2020-08" db="EMBL/GenBank/DDBJ databases">
        <title>Genomic Encyclopedia of Type Strains, Phase III (KMG-III): the genomes of soil and plant-associated and newly described type strains.</title>
        <authorList>
            <person name="Whitman W."/>
        </authorList>
    </citation>
    <scope>NUCLEOTIDE SEQUENCE [LARGE SCALE GENOMIC DNA]</scope>
    <source>
        <strain evidence="6 7">CECT 3146</strain>
    </source>
</reference>
<keyword evidence="7" id="KW-1185">Reference proteome</keyword>